<keyword evidence="1" id="KW-0472">Membrane</keyword>
<comment type="caution">
    <text evidence="2">The sequence shown here is derived from an EMBL/GenBank/DDBJ whole genome shotgun (WGS) entry which is preliminary data.</text>
</comment>
<proteinExistence type="predicted"/>
<name>A0A6L6UDL5_9FLAO</name>
<feature type="transmembrane region" description="Helical" evidence="1">
    <location>
        <begin position="48"/>
        <end position="68"/>
    </location>
</feature>
<dbReference type="RefSeq" id="WP_157364008.1">
    <property type="nucleotide sequence ID" value="NZ_WOWS01000004.1"/>
</dbReference>
<feature type="transmembrane region" description="Helical" evidence="1">
    <location>
        <begin position="127"/>
        <end position="143"/>
    </location>
</feature>
<protein>
    <submittedName>
        <fullName evidence="2">DUF1097 domain-containing protein</fullName>
    </submittedName>
</protein>
<gene>
    <name evidence="2" type="ORF">GN138_10815</name>
</gene>
<evidence type="ECO:0000256" key="1">
    <source>
        <dbReference type="SAM" id="Phobius"/>
    </source>
</evidence>
<organism evidence="2 3">
    <name type="scientific">Winogradskyella endarachnes</name>
    <dbReference type="NCBI Taxonomy" id="2681965"/>
    <lineage>
        <taxon>Bacteria</taxon>
        <taxon>Pseudomonadati</taxon>
        <taxon>Bacteroidota</taxon>
        <taxon>Flavobacteriia</taxon>
        <taxon>Flavobacteriales</taxon>
        <taxon>Flavobacteriaceae</taxon>
        <taxon>Winogradskyella</taxon>
    </lineage>
</organism>
<dbReference type="Proteomes" id="UP000478208">
    <property type="component" value="Unassembled WGS sequence"/>
</dbReference>
<keyword evidence="1" id="KW-0812">Transmembrane</keyword>
<dbReference type="EMBL" id="WOWS01000004">
    <property type="protein sequence ID" value="MUU78937.1"/>
    <property type="molecule type" value="Genomic_DNA"/>
</dbReference>
<keyword evidence="1" id="KW-1133">Transmembrane helix</keyword>
<feature type="transmembrane region" description="Helical" evidence="1">
    <location>
        <begin position="12"/>
        <end position="41"/>
    </location>
</feature>
<dbReference type="AlphaFoldDB" id="A0A6L6UDL5"/>
<sequence>MKQFLTAILMGFFGALATLISFSFHLPSWVLFLTWVSYYLFGKSVKSALQTLLPLTCGILMGITIKLFGSSLSIYLGNFGFPIAVFILITSLSYLSKIKRLENIPAWFIGLIIFFGVHPKIEIKPMIIIFIAISLGFVFAYLNDTMTRLVVKK</sequence>
<keyword evidence="3" id="KW-1185">Reference proteome</keyword>
<feature type="transmembrane region" description="Helical" evidence="1">
    <location>
        <begin position="104"/>
        <end position="121"/>
    </location>
</feature>
<evidence type="ECO:0000313" key="2">
    <source>
        <dbReference type="EMBL" id="MUU78937.1"/>
    </source>
</evidence>
<dbReference type="Pfam" id="PF06496">
    <property type="entry name" value="DUF1097"/>
    <property type="match status" value="1"/>
</dbReference>
<evidence type="ECO:0000313" key="3">
    <source>
        <dbReference type="Proteomes" id="UP000478208"/>
    </source>
</evidence>
<dbReference type="InterPro" id="IPR009476">
    <property type="entry name" value="DUF1097"/>
</dbReference>
<accession>A0A6L6UDL5</accession>
<feature type="transmembrane region" description="Helical" evidence="1">
    <location>
        <begin position="74"/>
        <end position="95"/>
    </location>
</feature>
<reference evidence="2 3" key="1">
    <citation type="submission" date="2019-12" db="EMBL/GenBank/DDBJ databases">
        <authorList>
            <person name="Li J."/>
        </authorList>
    </citation>
    <scope>NUCLEOTIDE SEQUENCE [LARGE SCALE GENOMIC DNA]</scope>
    <source>
        <strain evidence="2 3">HL2-2</strain>
    </source>
</reference>